<proteinExistence type="predicted"/>
<dbReference type="EMBL" id="CP158253">
    <property type="protein sequence ID" value="XDJ45362.1"/>
    <property type="molecule type" value="Genomic_DNA"/>
</dbReference>
<feature type="region of interest" description="Disordered" evidence="1">
    <location>
        <begin position="69"/>
        <end position="120"/>
    </location>
</feature>
<dbReference type="RefSeq" id="WP_368647941.1">
    <property type="nucleotide sequence ID" value="NZ_CP158253.1"/>
</dbReference>
<protein>
    <submittedName>
        <fullName evidence="3">Helix-turn-helix domain-containing protein</fullName>
    </submittedName>
</protein>
<dbReference type="GO" id="GO:0003677">
    <property type="term" value="F:DNA binding"/>
    <property type="evidence" value="ECO:0007669"/>
    <property type="project" value="InterPro"/>
</dbReference>
<organism evidence="3">
    <name type="scientific">Castellaniella ginsengisoli</name>
    <dbReference type="NCBI Taxonomy" id="546114"/>
    <lineage>
        <taxon>Bacteria</taxon>
        <taxon>Pseudomonadati</taxon>
        <taxon>Pseudomonadota</taxon>
        <taxon>Betaproteobacteria</taxon>
        <taxon>Burkholderiales</taxon>
        <taxon>Alcaligenaceae</taxon>
        <taxon>Castellaniella</taxon>
    </lineage>
</organism>
<gene>
    <name evidence="3" type="ORF">ABRZ02_03490</name>
</gene>
<dbReference type="PROSITE" id="PS50943">
    <property type="entry name" value="HTH_CROC1"/>
    <property type="match status" value="1"/>
</dbReference>
<reference evidence="3" key="1">
    <citation type="submission" date="2024-05" db="EMBL/GenBank/DDBJ databases">
        <authorList>
            <person name="Luo Y.-C."/>
            <person name="Nicholds J."/>
            <person name="Mortimer T."/>
            <person name="Maboni G."/>
        </authorList>
    </citation>
    <scope>NUCLEOTIDE SEQUENCE</scope>
    <source>
        <strain evidence="3">153271</strain>
    </source>
</reference>
<dbReference type="CDD" id="cd00093">
    <property type="entry name" value="HTH_XRE"/>
    <property type="match status" value="1"/>
</dbReference>
<dbReference type="InterPro" id="IPR001387">
    <property type="entry name" value="Cro/C1-type_HTH"/>
</dbReference>
<dbReference type="AlphaFoldDB" id="A0AB39CT34"/>
<dbReference type="SMART" id="SM00530">
    <property type="entry name" value="HTH_XRE"/>
    <property type="match status" value="1"/>
</dbReference>
<dbReference type="InterPro" id="IPR010982">
    <property type="entry name" value="Lambda_DNA-bd_dom_sf"/>
</dbReference>
<feature type="compositionally biased region" description="Pro residues" evidence="1">
    <location>
        <begin position="93"/>
        <end position="102"/>
    </location>
</feature>
<evidence type="ECO:0000259" key="2">
    <source>
        <dbReference type="PROSITE" id="PS50943"/>
    </source>
</evidence>
<dbReference type="SUPFAM" id="SSF47413">
    <property type="entry name" value="lambda repressor-like DNA-binding domains"/>
    <property type="match status" value="1"/>
</dbReference>
<evidence type="ECO:0000256" key="1">
    <source>
        <dbReference type="SAM" id="MobiDB-lite"/>
    </source>
</evidence>
<evidence type="ECO:0000313" key="3">
    <source>
        <dbReference type="EMBL" id="XDJ45362.1"/>
    </source>
</evidence>
<feature type="domain" description="HTH cro/C1-type" evidence="2">
    <location>
        <begin position="10"/>
        <end position="61"/>
    </location>
</feature>
<dbReference type="Pfam" id="PF01381">
    <property type="entry name" value="HTH_3"/>
    <property type="match status" value="1"/>
</dbReference>
<name>A0AB39CT34_9BURK</name>
<sequence>MSDLDFGYRVRARRHMLGISQDDLGKAVGVSQVAIRKIEAGGNTRHGRKIAAALETTLQWLETGIDAAVDHDGAMSSSEQRSHGHASPKPDPRPQPSAPPWPLKKSTAERIRALTPAQQRRADDAFDVILKGFEAEGK</sequence>
<dbReference type="Gene3D" id="1.10.260.40">
    <property type="entry name" value="lambda repressor-like DNA-binding domains"/>
    <property type="match status" value="1"/>
</dbReference>
<accession>A0AB39CT34</accession>